<evidence type="ECO:0000313" key="2">
    <source>
        <dbReference type="EMBL" id="MCA5893338.1"/>
    </source>
</evidence>
<organism evidence="2 3">
    <name type="scientific">Isoptericola luteus</name>
    <dbReference type="NCBI Taxonomy" id="2879484"/>
    <lineage>
        <taxon>Bacteria</taxon>
        <taxon>Bacillati</taxon>
        <taxon>Actinomycetota</taxon>
        <taxon>Actinomycetes</taxon>
        <taxon>Micrococcales</taxon>
        <taxon>Promicromonosporaceae</taxon>
        <taxon>Isoptericola</taxon>
    </lineage>
</organism>
<protein>
    <submittedName>
        <fullName evidence="2">MBL fold metallo-hydrolase</fullName>
    </submittedName>
</protein>
<proteinExistence type="predicted"/>
<dbReference type="InterPro" id="IPR001279">
    <property type="entry name" value="Metallo-B-lactamas"/>
</dbReference>
<accession>A0ABS7ZEK2</accession>
<feature type="domain" description="Metallo-beta-lactamase" evidence="1">
    <location>
        <begin position="26"/>
        <end position="236"/>
    </location>
</feature>
<dbReference type="CDD" id="cd07721">
    <property type="entry name" value="yflN-like_MBL-fold"/>
    <property type="match status" value="1"/>
</dbReference>
<dbReference type="PANTHER" id="PTHR42951:SF14">
    <property type="entry name" value="METALLO-BETA-LACTAMASE SUPERFAMILY PROTEIN"/>
    <property type="match status" value="1"/>
</dbReference>
<sequence>MRARRGAVRGEVAEVAEGVFRLEHAFVNVYLVTDDDGRVLVVDTGLPGTWDLLGRALRRLGRRPSDVEAVVLTHAHFDHTGSAARTQRVLGVPIWLHREDDEVAAHPYRYAHENVRGWYPLRYPASVRILAAMVRAGALRVPGVSGARHAEPGAVLPLPGSPRVVFSPGHTPGHCALHLADRDVLFTGDALVTLDPYTSRRGPQIIAGAATADSAQALRSLDDLAATGAGTLLPGHGEPWTGSVAAAVEEARAVGAH</sequence>
<evidence type="ECO:0000313" key="3">
    <source>
        <dbReference type="Proteomes" id="UP001319870"/>
    </source>
</evidence>
<dbReference type="PANTHER" id="PTHR42951">
    <property type="entry name" value="METALLO-BETA-LACTAMASE DOMAIN-CONTAINING"/>
    <property type="match status" value="1"/>
</dbReference>
<dbReference type="InterPro" id="IPR036866">
    <property type="entry name" value="RibonucZ/Hydroxyglut_hydro"/>
</dbReference>
<dbReference type="Proteomes" id="UP001319870">
    <property type="component" value="Unassembled WGS sequence"/>
</dbReference>
<comment type="caution">
    <text evidence="2">The sequence shown here is derived from an EMBL/GenBank/DDBJ whole genome shotgun (WGS) entry which is preliminary data.</text>
</comment>
<dbReference type="RefSeq" id="WP_225565092.1">
    <property type="nucleotide sequence ID" value="NZ_JAIXCQ010000004.1"/>
</dbReference>
<dbReference type="EMBL" id="JAIXCQ010000004">
    <property type="protein sequence ID" value="MCA5893338.1"/>
    <property type="molecule type" value="Genomic_DNA"/>
</dbReference>
<dbReference type="Gene3D" id="3.60.15.10">
    <property type="entry name" value="Ribonuclease Z/Hydroxyacylglutathione hydrolase-like"/>
    <property type="match status" value="1"/>
</dbReference>
<evidence type="ECO:0000259" key="1">
    <source>
        <dbReference type="SMART" id="SM00849"/>
    </source>
</evidence>
<name>A0ABS7ZEK2_9MICO</name>
<reference evidence="2 3" key="1">
    <citation type="submission" date="2021-09" db="EMBL/GenBank/DDBJ databases">
        <title>Isoptericola luteus sp. nov., a novel bacterium isolated from Harbin, the capital city of Heilongjiang province.</title>
        <authorList>
            <person name="Li J."/>
        </authorList>
    </citation>
    <scope>NUCLEOTIDE SEQUENCE [LARGE SCALE GENOMIC DNA]</scope>
    <source>
        <strain evidence="2 3">NEAU-Y5</strain>
    </source>
</reference>
<dbReference type="SUPFAM" id="SSF56281">
    <property type="entry name" value="Metallo-hydrolase/oxidoreductase"/>
    <property type="match status" value="1"/>
</dbReference>
<dbReference type="Pfam" id="PF00753">
    <property type="entry name" value="Lactamase_B"/>
    <property type="match status" value="1"/>
</dbReference>
<gene>
    <name evidence="2" type="ORF">LEP48_08200</name>
</gene>
<keyword evidence="3" id="KW-1185">Reference proteome</keyword>
<dbReference type="InterPro" id="IPR050855">
    <property type="entry name" value="NDM-1-like"/>
</dbReference>
<dbReference type="SMART" id="SM00849">
    <property type="entry name" value="Lactamase_B"/>
    <property type="match status" value="1"/>
</dbReference>